<accession>A0ABV2UP72</accession>
<keyword evidence="2" id="KW-1185">Reference proteome</keyword>
<sequence length="188" mass="21517">MGFMPFYEYLPEEIARLSVTRKATGLALGQVQTHVRLSREREERAREGPAELLSLSELVIAVWEHLEWKRVAHVMTERQMPVYVPGQDPRVGRREEQRMRRVAADIAAVEQHGGAPVEMLRHRVYRIVAQRAGSLGEPRLTVHLMASSLSEAAHRPWTVYGRPDGPYRQGEYRITSVEQVLPEPGELF</sequence>
<dbReference type="EMBL" id="JBEXIP010000103">
    <property type="protein sequence ID" value="MET8439219.1"/>
    <property type="molecule type" value="Genomic_DNA"/>
</dbReference>
<dbReference type="Proteomes" id="UP001550044">
    <property type="component" value="Unassembled WGS sequence"/>
</dbReference>
<proteinExistence type="predicted"/>
<evidence type="ECO:0000313" key="1">
    <source>
        <dbReference type="EMBL" id="MET8439219.1"/>
    </source>
</evidence>
<comment type="caution">
    <text evidence="1">The sequence shown here is derived from an EMBL/GenBank/DDBJ whole genome shotgun (WGS) entry which is preliminary data.</text>
</comment>
<gene>
    <name evidence="1" type="ORF">ABZV61_42590</name>
</gene>
<dbReference type="RefSeq" id="WP_356713639.1">
    <property type="nucleotide sequence ID" value="NZ_JBEXIP010000103.1"/>
</dbReference>
<reference evidence="1 2" key="1">
    <citation type="submission" date="2024-06" db="EMBL/GenBank/DDBJ databases">
        <title>The Natural Products Discovery Center: Release of the First 8490 Sequenced Strains for Exploring Actinobacteria Biosynthetic Diversity.</title>
        <authorList>
            <person name="Kalkreuter E."/>
            <person name="Kautsar S.A."/>
            <person name="Yang D."/>
            <person name="Bader C.D."/>
            <person name="Teijaro C.N."/>
            <person name="Fluegel L."/>
            <person name="Davis C.M."/>
            <person name="Simpson J.R."/>
            <person name="Lauterbach L."/>
            <person name="Steele A.D."/>
            <person name="Gui C."/>
            <person name="Meng S."/>
            <person name="Li G."/>
            <person name="Viehrig K."/>
            <person name="Ye F."/>
            <person name="Su P."/>
            <person name="Kiefer A.F."/>
            <person name="Nichols A."/>
            <person name="Cepeda A.J."/>
            <person name="Yan W."/>
            <person name="Fan B."/>
            <person name="Jiang Y."/>
            <person name="Adhikari A."/>
            <person name="Zheng C.-J."/>
            <person name="Schuster L."/>
            <person name="Cowan T.M."/>
            <person name="Smanski M.J."/>
            <person name="Chevrette M.G."/>
            <person name="De Carvalho L.P.S."/>
            <person name="Shen B."/>
        </authorList>
    </citation>
    <scope>NUCLEOTIDE SEQUENCE [LARGE SCALE GENOMIC DNA]</scope>
    <source>
        <strain evidence="1 2">NPDC005137</strain>
    </source>
</reference>
<name>A0ABV2UP72_9ACTN</name>
<organism evidence="1 2">
    <name type="scientific">Streptomyces sp. 900116325</name>
    <dbReference type="NCBI Taxonomy" id="3154295"/>
    <lineage>
        <taxon>Bacteria</taxon>
        <taxon>Bacillati</taxon>
        <taxon>Actinomycetota</taxon>
        <taxon>Actinomycetes</taxon>
        <taxon>Kitasatosporales</taxon>
        <taxon>Streptomycetaceae</taxon>
        <taxon>Streptomyces</taxon>
    </lineage>
</organism>
<protein>
    <submittedName>
        <fullName evidence="1">Uncharacterized protein</fullName>
    </submittedName>
</protein>
<evidence type="ECO:0000313" key="2">
    <source>
        <dbReference type="Proteomes" id="UP001550044"/>
    </source>
</evidence>